<name>A0A2N5XUP0_9HYPH</name>
<comment type="caution">
    <text evidence="8">The sequence shown here is derived from an EMBL/GenBank/DDBJ whole genome shotgun (WGS) entry which is preliminary data.</text>
</comment>
<gene>
    <name evidence="8" type="ORF">C0081_05680</name>
</gene>
<dbReference type="AlphaFoldDB" id="A0A2N5XUP0"/>
<evidence type="ECO:0000256" key="1">
    <source>
        <dbReference type="ARBA" id="ARBA00007274"/>
    </source>
</evidence>
<evidence type="ECO:0000256" key="2">
    <source>
        <dbReference type="ARBA" id="ARBA00022679"/>
    </source>
</evidence>
<evidence type="ECO:0000256" key="5">
    <source>
        <dbReference type="PIRSR" id="PIRSR620019-1"/>
    </source>
</evidence>
<dbReference type="Gene3D" id="2.160.10.10">
    <property type="entry name" value="Hexapeptide repeat proteins"/>
    <property type="match status" value="1"/>
</dbReference>
<dbReference type="Proteomes" id="UP000234881">
    <property type="component" value="Unassembled WGS sequence"/>
</dbReference>
<dbReference type="PANTHER" id="PTHR43300:SF7">
    <property type="entry name" value="UDP-N-ACETYLBACILLOSAMINE N-ACETYLTRANSFERASE"/>
    <property type="match status" value="1"/>
</dbReference>
<keyword evidence="3" id="KW-0677">Repeat</keyword>
<feature type="site" description="Increases basicity of active site His" evidence="5">
    <location>
        <position position="143"/>
    </location>
</feature>
<dbReference type="PROSITE" id="PS00101">
    <property type="entry name" value="HEXAPEP_TRANSFERASES"/>
    <property type="match status" value="1"/>
</dbReference>
<evidence type="ECO:0000313" key="9">
    <source>
        <dbReference type="Proteomes" id="UP000234881"/>
    </source>
</evidence>
<sequence>MTAQTTNDSLPSLNIIGAGGHAKVVLEAALKTHSIADIRIFDQDKDKTGGRFHLDLAIEYWEYPPLTGAIHLAIGHNDARRAIVSSLSKYHMQFLTITHERACLSDTAILAEGCFIAAQANIAAASSIGAHTIINHNANVDHDCRIGAFCHIAPGSTICGNVSVGDGTLVGANATLLPGVSVGEGSIVAAGAVIASNVAPFTLAYGVNSAKIAQKLSRPIR</sequence>
<dbReference type="OrthoDB" id="9815592at2"/>
<feature type="binding site" evidence="6">
    <location>
        <position position="75"/>
    </location>
    <ligand>
        <name>substrate</name>
    </ligand>
</feature>
<dbReference type="RefSeq" id="WP_101532849.1">
    <property type="nucleotide sequence ID" value="NZ_JBFHIU010000008.1"/>
</dbReference>
<dbReference type="Pfam" id="PF17836">
    <property type="entry name" value="PglD_N"/>
    <property type="match status" value="1"/>
</dbReference>
<dbReference type="NCBIfam" id="TIGR03570">
    <property type="entry name" value="NeuD_NnaD"/>
    <property type="match status" value="1"/>
</dbReference>
<keyword evidence="4" id="KW-0012">Acyltransferase</keyword>
<dbReference type="GO" id="GO:0016746">
    <property type="term" value="F:acyltransferase activity"/>
    <property type="evidence" value="ECO:0007669"/>
    <property type="project" value="UniProtKB-KW"/>
</dbReference>
<dbReference type="Gene3D" id="3.40.50.20">
    <property type="match status" value="1"/>
</dbReference>
<dbReference type="InterPro" id="IPR011004">
    <property type="entry name" value="Trimer_LpxA-like_sf"/>
</dbReference>
<keyword evidence="9" id="KW-1185">Reference proteome</keyword>
<evidence type="ECO:0000256" key="6">
    <source>
        <dbReference type="PIRSR" id="PIRSR620019-2"/>
    </source>
</evidence>
<feature type="domain" description="PglD N-terminal" evidence="7">
    <location>
        <begin position="13"/>
        <end position="86"/>
    </location>
</feature>
<comment type="similarity">
    <text evidence="1">Belongs to the transferase hexapeptide repeat family.</text>
</comment>
<proteinExistence type="inferred from homology"/>
<organism evidence="8 9">
    <name type="scientific">Cohaesibacter celericrescens</name>
    <dbReference type="NCBI Taxonomy" id="2067669"/>
    <lineage>
        <taxon>Bacteria</taxon>
        <taxon>Pseudomonadati</taxon>
        <taxon>Pseudomonadota</taxon>
        <taxon>Alphaproteobacteria</taxon>
        <taxon>Hyphomicrobiales</taxon>
        <taxon>Cohaesibacteraceae</taxon>
    </lineage>
</organism>
<dbReference type="InterPro" id="IPR001451">
    <property type="entry name" value="Hexapep"/>
</dbReference>
<dbReference type="InterPro" id="IPR041561">
    <property type="entry name" value="PglD_N"/>
</dbReference>
<dbReference type="SUPFAM" id="SSF51161">
    <property type="entry name" value="Trimeric LpxA-like enzymes"/>
    <property type="match status" value="1"/>
</dbReference>
<reference evidence="8 9" key="1">
    <citation type="submission" date="2018-01" db="EMBL/GenBank/DDBJ databases">
        <title>The draft genome sequence of Cohaesibacter sp. H1304.</title>
        <authorList>
            <person name="Wang N.-N."/>
            <person name="Du Z.-J."/>
        </authorList>
    </citation>
    <scope>NUCLEOTIDE SEQUENCE [LARGE SCALE GENOMIC DNA]</scope>
    <source>
        <strain evidence="8 9">H1304</strain>
    </source>
</reference>
<evidence type="ECO:0000256" key="4">
    <source>
        <dbReference type="ARBA" id="ARBA00023315"/>
    </source>
</evidence>
<dbReference type="PANTHER" id="PTHR43300">
    <property type="entry name" value="ACETYLTRANSFERASE"/>
    <property type="match status" value="1"/>
</dbReference>
<protein>
    <submittedName>
        <fullName evidence="8">Acetyltransferase</fullName>
    </submittedName>
</protein>
<feature type="binding site" evidence="6">
    <location>
        <position position="151"/>
    </location>
    <ligand>
        <name>acetyl-CoA</name>
        <dbReference type="ChEBI" id="CHEBI:57288"/>
    </ligand>
</feature>
<dbReference type="InterPro" id="IPR050179">
    <property type="entry name" value="Trans_hexapeptide_repeat"/>
</dbReference>
<evidence type="ECO:0000256" key="3">
    <source>
        <dbReference type="ARBA" id="ARBA00022737"/>
    </source>
</evidence>
<feature type="active site" description="Proton acceptor" evidence="5">
    <location>
        <position position="142"/>
    </location>
</feature>
<accession>A0A2N5XUP0</accession>
<evidence type="ECO:0000313" key="8">
    <source>
        <dbReference type="EMBL" id="PLW78138.1"/>
    </source>
</evidence>
<dbReference type="CDD" id="cd03360">
    <property type="entry name" value="LbH_AT_putative"/>
    <property type="match status" value="1"/>
</dbReference>
<dbReference type="EMBL" id="PKUQ01000010">
    <property type="protein sequence ID" value="PLW78138.1"/>
    <property type="molecule type" value="Genomic_DNA"/>
</dbReference>
<keyword evidence="2 8" id="KW-0808">Transferase</keyword>
<dbReference type="InterPro" id="IPR020019">
    <property type="entry name" value="AcTrfase_PglD-like"/>
</dbReference>
<evidence type="ECO:0000259" key="7">
    <source>
        <dbReference type="Pfam" id="PF17836"/>
    </source>
</evidence>
<dbReference type="InterPro" id="IPR018357">
    <property type="entry name" value="Hexapep_transf_CS"/>
</dbReference>
<dbReference type="Pfam" id="PF00132">
    <property type="entry name" value="Hexapep"/>
    <property type="match status" value="2"/>
</dbReference>